<protein>
    <recommendedName>
        <fullName evidence="8">Rx N-terminal domain-containing protein</fullName>
    </recommendedName>
</protein>
<dbReference type="Pfam" id="PF25019">
    <property type="entry name" value="LRR_R13L1-DRL21"/>
    <property type="match status" value="1"/>
</dbReference>
<evidence type="ECO:0000259" key="4">
    <source>
        <dbReference type="Pfam" id="PF18052"/>
    </source>
</evidence>
<evidence type="ECO:0000256" key="1">
    <source>
        <dbReference type="ARBA" id="ARBA00022737"/>
    </source>
</evidence>
<dbReference type="InterPro" id="IPR056789">
    <property type="entry name" value="LRR_R13L1-DRL21"/>
</dbReference>
<evidence type="ECO:0000259" key="5">
    <source>
        <dbReference type="Pfam" id="PF25019"/>
    </source>
</evidence>
<name>A0A7J7LGL9_9MAGN</name>
<dbReference type="Gene3D" id="1.20.5.4130">
    <property type="match status" value="1"/>
</dbReference>
<evidence type="ECO:0000313" key="7">
    <source>
        <dbReference type="Proteomes" id="UP000541444"/>
    </source>
</evidence>
<reference evidence="6 7" key="1">
    <citation type="journal article" date="2020" name="IScience">
        <title>Genome Sequencing of the Endangered Kingdonia uniflora (Circaeasteraceae, Ranunculales) Reveals Potential Mechanisms of Evolutionary Specialization.</title>
        <authorList>
            <person name="Sun Y."/>
            <person name="Deng T."/>
            <person name="Zhang A."/>
            <person name="Moore M.J."/>
            <person name="Landis J.B."/>
            <person name="Lin N."/>
            <person name="Zhang H."/>
            <person name="Zhang X."/>
            <person name="Huang J."/>
            <person name="Zhang X."/>
            <person name="Sun H."/>
            <person name="Wang H."/>
        </authorList>
    </citation>
    <scope>NUCLEOTIDE SEQUENCE [LARGE SCALE GENOMIC DNA]</scope>
    <source>
        <strain evidence="6">TB1705</strain>
        <tissue evidence="6">Leaf</tissue>
    </source>
</reference>
<dbReference type="Pfam" id="PF18052">
    <property type="entry name" value="Rx_N"/>
    <property type="match status" value="1"/>
</dbReference>
<evidence type="ECO:0000256" key="2">
    <source>
        <dbReference type="ARBA" id="ARBA00022741"/>
    </source>
</evidence>
<dbReference type="InterPro" id="IPR041118">
    <property type="entry name" value="Rx_N"/>
</dbReference>
<dbReference type="PANTHER" id="PTHR47186:SF30">
    <property type="entry name" value="EF-HAND DOMAIN-CONTAINING PROTEIN"/>
    <property type="match status" value="1"/>
</dbReference>
<keyword evidence="7" id="KW-1185">Reference proteome</keyword>
<dbReference type="InterPro" id="IPR032675">
    <property type="entry name" value="LRR_dom_sf"/>
</dbReference>
<evidence type="ECO:0000313" key="6">
    <source>
        <dbReference type="EMBL" id="KAF6141732.1"/>
    </source>
</evidence>
<gene>
    <name evidence="6" type="ORF">GIB67_027910</name>
</gene>
<dbReference type="PANTHER" id="PTHR47186">
    <property type="entry name" value="LEUCINE-RICH REPEAT-CONTAINING PROTEIN 57"/>
    <property type="match status" value="1"/>
</dbReference>
<dbReference type="InterPro" id="IPR038005">
    <property type="entry name" value="RX-like_CC"/>
</dbReference>
<dbReference type="GO" id="GO:0000166">
    <property type="term" value="F:nucleotide binding"/>
    <property type="evidence" value="ECO:0007669"/>
    <property type="project" value="UniProtKB-KW"/>
</dbReference>
<feature type="domain" description="Disease resistance N-terminal" evidence="4">
    <location>
        <begin position="5"/>
        <end position="96"/>
    </location>
</feature>
<dbReference type="CDD" id="cd14798">
    <property type="entry name" value="RX-CC_like"/>
    <property type="match status" value="1"/>
</dbReference>
<dbReference type="GO" id="GO:0006952">
    <property type="term" value="P:defense response"/>
    <property type="evidence" value="ECO:0007669"/>
    <property type="project" value="UniProtKB-KW"/>
</dbReference>
<sequence length="654" mass="74844">MAAPVVSMVLNQLGTFLREEIHKEVIMVLGVKEEIEKLELTLTAIQAVLHDADKKQVQDQRVKVWLERLKKVVYEIEDILDKWNTKIIQSKIRTQSKDTKGIREKLDSIDRDKNNYGLASGMPTETLKLNRCKELRKLPASIGNMISLRHLEIYDTKSLRSLPEGIERLASLRSLSKFIVSEGRNLGDLKGLNLIQGRIEISGLRRVKSVNEAKEVHLANKRGIHALALDFGSNVITEGDEERMEGVLEGLQPHTNLEELKINGYPGFKLPSWMILFSKLRTLELMDLSQCTTLPSLGRLPLLEVLKIGGMKSVRRLGLDFLGISDIEDATTSIGRGQLIAFPSLVELELHGMSELEEWVLPFERSDILQIMPRLRKLYISNAPNLKALPALGILESLEELYISLLISVKRIGPEFFVISEDVISRCICSEKLVVFPNLIQLELNLMWKLKEWVLPFERSDDTLQIMPRLRKLTIGRAYKLKVLPALGRLESLEELTISGLHSLKRIGPEFFGILEDDDVMKGTSGSSRGGGSLPIIVLPKLKKLQFFDMEEWEEWEMMMPSWREDISFVMPCLKEFELWLCKKLKVVPHNIFSYQPVKERIEGCPQLNQRLRRNQIIRRREVGESYNRRMDYFDDDDFTAQPTPLGGELIICL</sequence>
<keyword evidence="2" id="KW-0547">Nucleotide-binding</keyword>
<dbReference type="SUPFAM" id="SSF52058">
    <property type="entry name" value="L domain-like"/>
    <property type="match status" value="2"/>
</dbReference>
<organism evidence="6 7">
    <name type="scientific">Kingdonia uniflora</name>
    <dbReference type="NCBI Taxonomy" id="39325"/>
    <lineage>
        <taxon>Eukaryota</taxon>
        <taxon>Viridiplantae</taxon>
        <taxon>Streptophyta</taxon>
        <taxon>Embryophyta</taxon>
        <taxon>Tracheophyta</taxon>
        <taxon>Spermatophyta</taxon>
        <taxon>Magnoliopsida</taxon>
        <taxon>Ranunculales</taxon>
        <taxon>Circaeasteraceae</taxon>
        <taxon>Kingdonia</taxon>
    </lineage>
</organism>
<proteinExistence type="predicted"/>
<dbReference type="EMBL" id="JACGCM010002299">
    <property type="protein sequence ID" value="KAF6141732.1"/>
    <property type="molecule type" value="Genomic_DNA"/>
</dbReference>
<dbReference type="OrthoDB" id="908632at2759"/>
<dbReference type="Gene3D" id="3.80.10.10">
    <property type="entry name" value="Ribonuclease Inhibitor"/>
    <property type="match status" value="2"/>
</dbReference>
<accession>A0A7J7LGL9</accession>
<evidence type="ECO:0008006" key="8">
    <source>
        <dbReference type="Google" id="ProtNLM"/>
    </source>
</evidence>
<feature type="domain" description="R13L1/DRL21-like LRR repeat region" evidence="5">
    <location>
        <begin position="186"/>
        <end position="311"/>
    </location>
</feature>
<keyword evidence="3" id="KW-0611">Plant defense</keyword>
<keyword evidence="1" id="KW-0677">Repeat</keyword>
<dbReference type="Proteomes" id="UP000541444">
    <property type="component" value="Unassembled WGS sequence"/>
</dbReference>
<evidence type="ECO:0000256" key="3">
    <source>
        <dbReference type="ARBA" id="ARBA00022821"/>
    </source>
</evidence>
<dbReference type="AlphaFoldDB" id="A0A7J7LGL9"/>
<comment type="caution">
    <text evidence="6">The sequence shown here is derived from an EMBL/GenBank/DDBJ whole genome shotgun (WGS) entry which is preliminary data.</text>
</comment>